<dbReference type="InterPro" id="IPR011010">
    <property type="entry name" value="DNA_brk_join_enz"/>
</dbReference>
<evidence type="ECO:0000256" key="2">
    <source>
        <dbReference type="ARBA" id="ARBA00022908"/>
    </source>
</evidence>
<sequence>MSQKEDENGQPWADAGTRQYLERFSDDIVGHGFTLPTRLTRLKDMPLLSCYEQQLKAEKKSEHTSRSYFIAARKFLGTSITNERELSIDDVENMSMIEGVGHIDPNNGRLDLWLQSISHLKPSTVNARLAAISHLLKWLGHTVPDWVVRPQRSKRLPRTLTHQELGNLIQVCRQSENPLAEVIVVVLLETGLRVSELCGLDCIDVDYQDMSANVWSGKGDKDRRVLFTKRSKDILEKWLRHRTTRSRENDKALFLNSRGHRLTQRNVQKMMDSLADDAGILRSRLTPHTLRHNFATGLLERGADIVSIQRLLGHADISSTRVYLDITDQTLREVYRRAQETDLFGDIE</sequence>
<dbReference type="Gene3D" id="1.10.443.10">
    <property type="entry name" value="Intergrase catalytic core"/>
    <property type="match status" value="1"/>
</dbReference>
<evidence type="ECO:0000256" key="1">
    <source>
        <dbReference type="ARBA" id="ARBA00004496"/>
    </source>
</evidence>
<dbReference type="InterPro" id="IPR002104">
    <property type="entry name" value="Integrase_catalytic"/>
</dbReference>
<dbReference type="EMBL" id="KF900769">
    <property type="protein sequence ID" value="AIF06427.1"/>
    <property type="molecule type" value="Genomic_DNA"/>
</dbReference>
<keyword evidence="4" id="KW-0233">DNA recombination</keyword>
<dbReference type="PROSITE" id="PS51898">
    <property type="entry name" value="TYR_RECOMBINASE"/>
    <property type="match status" value="1"/>
</dbReference>
<dbReference type="SUPFAM" id="SSF56349">
    <property type="entry name" value="DNA breaking-rejoining enzymes"/>
    <property type="match status" value="1"/>
</dbReference>
<keyword evidence="3" id="KW-0238">DNA-binding</keyword>
<keyword evidence="2" id="KW-0229">DNA integration</keyword>
<dbReference type="GO" id="GO:0003677">
    <property type="term" value="F:DNA binding"/>
    <property type="evidence" value="ECO:0007669"/>
    <property type="project" value="UniProtKB-KW"/>
</dbReference>
<dbReference type="PANTHER" id="PTHR30349">
    <property type="entry name" value="PHAGE INTEGRASE-RELATED"/>
    <property type="match status" value="1"/>
</dbReference>
<dbReference type="InterPro" id="IPR010998">
    <property type="entry name" value="Integrase_recombinase_N"/>
</dbReference>
<dbReference type="GO" id="GO:0015074">
    <property type="term" value="P:DNA integration"/>
    <property type="evidence" value="ECO:0007669"/>
    <property type="project" value="UniProtKB-KW"/>
</dbReference>
<proteinExistence type="predicted"/>
<evidence type="ECO:0000256" key="3">
    <source>
        <dbReference type="ARBA" id="ARBA00023125"/>
    </source>
</evidence>
<dbReference type="Gene3D" id="1.10.150.130">
    <property type="match status" value="1"/>
</dbReference>
<dbReference type="InterPro" id="IPR013762">
    <property type="entry name" value="Integrase-like_cat_sf"/>
</dbReference>
<dbReference type="GO" id="GO:0006310">
    <property type="term" value="P:DNA recombination"/>
    <property type="evidence" value="ECO:0007669"/>
    <property type="project" value="UniProtKB-KW"/>
</dbReference>
<evidence type="ECO:0000259" key="5">
    <source>
        <dbReference type="PROSITE" id="PS51898"/>
    </source>
</evidence>
<protein>
    <submittedName>
        <fullName evidence="6">Tyrosine recombinase XerC (XerD)</fullName>
    </submittedName>
</protein>
<name>A0A075GVX7_9EURY</name>
<evidence type="ECO:0000313" key="6">
    <source>
        <dbReference type="EMBL" id="AIF06427.1"/>
    </source>
</evidence>
<organism evidence="6">
    <name type="scientific">uncultured marine group II/III euryarchaeote KM3_192_B10</name>
    <dbReference type="NCBI Taxonomy" id="1457963"/>
    <lineage>
        <taxon>Archaea</taxon>
        <taxon>Methanobacteriati</taxon>
        <taxon>Methanobacteriota</taxon>
        <taxon>environmental samples</taxon>
    </lineage>
</organism>
<evidence type="ECO:0000256" key="4">
    <source>
        <dbReference type="ARBA" id="ARBA00023172"/>
    </source>
</evidence>
<gene>
    <name evidence="6" type="primary">xerD</name>
</gene>
<comment type="subcellular location">
    <subcellularLocation>
        <location evidence="1">Cytoplasm</location>
    </subcellularLocation>
</comment>
<dbReference type="GO" id="GO:0005737">
    <property type="term" value="C:cytoplasm"/>
    <property type="evidence" value="ECO:0007669"/>
    <property type="project" value="UniProtKB-SubCell"/>
</dbReference>
<dbReference type="AlphaFoldDB" id="A0A075GVX7"/>
<dbReference type="InterPro" id="IPR050090">
    <property type="entry name" value="Tyrosine_recombinase_XerCD"/>
</dbReference>
<dbReference type="PANTHER" id="PTHR30349:SF77">
    <property type="entry name" value="TYROSINE RECOMBINASE XERC"/>
    <property type="match status" value="1"/>
</dbReference>
<feature type="domain" description="Tyr recombinase" evidence="5">
    <location>
        <begin position="155"/>
        <end position="336"/>
    </location>
</feature>
<reference evidence="6" key="1">
    <citation type="journal article" date="2014" name="Genome Biol. Evol.">
        <title>Pangenome evidence for extensive interdomain horizontal transfer affecting lineage core and shell genes in uncultured planktonic thaumarchaeota and euryarchaeota.</title>
        <authorList>
            <person name="Deschamps P."/>
            <person name="Zivanovic Y."/>
            <person name="Moreira D."/>
            <person name="Rodriguez-Valera F."/>
            <person name="Lopez-Garcia P."/>
        </authorList>
    </citation>
    <scope>NUCLEOTIDE SEQUENCE</scope>
</reference>
<accession>A0A075GVX7</accession>
<dbReference type="Pfam" id="PF00589">
    <property type="entry name" value="Phage_integrase"/>
    <property type="match status" value="1"/>
</dbReference>